<evidence type="ECO:0000256" key="5">
    <source>
        <dbReference type="ARBA" id="ARBA00023136"/>
    </source>
</evidence>
<dbReference type="PANTHER" id="PTHR46441:SF2">
    <property type="entry name" value="TRANSMEMBRANE EPIDIDYMAL PROTEIN 1"/>
    <property type="match status" value="1"/>
</dbReference>
<evidence type="ECO:0000313" key="8">
    <source>
        <dbReference type="RefSeq" id="XP_007122736.2"/>
    </source>
</evidence>
<evidence type="ECO:0000313" key="7">
    <source>
        <dbReference type="Proteomes" id="UP000248484"/>
    </source>
</evidence>
<dbReference type="Pfam" id="PF04819">
    <property type="entry name" value="DUF716"/>
    <property type="match status" value="1"/>
</dbReference>
<keyword evidence="7" id="KW-1185">Reference proteome</keyword>
<dbReference type="GO" id="GO:0016020">
    <property type="term" value="C:membrane"/>
    <property type="evidence" value="ECO:0007669"/>
    <property type="project" value="UniProtKB-SubCell"/>
</dbReference>
<feature type="transmembrane region" description="Helical" evidence="6">
    <location>
        <begin position="289"/>
        <end position="313"/>
    </location>
</feature>
<dbReference type="KEGG" id="pcad:102989518"/>
<comment type="similarity">
    <text evidence="2">Belongs to the TMEM45 family.</text>
</comment>
<feature type="transmembrane region" description="Helical" evidence="6">
    <location>
        <begin position="256"/>
        <end position="273"/>
    </location>
</feature>
<evidence type="ECO:0000256" key="1">
    <source>
        <dbReference type="ARBA" id="ARBA00004141"/>
    </source>
</evidence>
<accession>A0A2Y9FH33</accession>
<dbReference type="Proteomes" id="UP000248484">
    <property type="component" value="Chromosome 4"/>
</dbReference>
<gene>
    <name evidence="8" type="primary">LOC102989518</name>
</gene>
<dbReference type="OrthoDB" id="551896at2759"/>
<keyword evidence="5 6" id="KW-0472">Membrane</keyword>
<dbReference type="InParanoid" id="A0A2Y9FH33"/>
<keyword evidence="4 6" id="KW-1133">Transmembrane helix</keyword>
<reference evidence="8" key="1">
    <citation type="submission" date="2025-08" db="UniProtKB">
        <authorList>
            <consortium name="RefSeq"/>
        </authorList>
    </citation>
    <scope>IDENTIFICATION</scope>
    <source>
        <tissue evidence="8">Muscle</tissue>
    </source>
</reference>
<comment type="subcellular location">
    <subcellularLocation>
        <location evidence="1">Membrane</location>
        <topology evidence="1">Multi-pass membrane protein</topology>
    </subcellularLocation>
</comment>
<organism evidence="7 8">
    <name type="scientific">Physeter macrocephalus</name>
    <name type="common">Sperm whale</name>
    <name type="synonym">Physeter catodon</name>
    <dbReference type="NCBI Taxonomy" id="9755"/>
    <lineage>
        <taxon>Eukaryota</taxon>
        <taxon>Metazoa</taxon>
        <taxon>Chordata</taxon>
        <taxon>Craniata</taxon>
        <taxon>Vertebrata</taxon>
        <taxon>Euteleostomi</taxon>
        <taxon>Mammalia</taxon>
        <taxon>Eutheria</taxon>
        <taxon>Laurasiatheria</taxon>
        <taxon>Artiodactyla</taxon>
        <taxon>Whippomorpha</taxon>
        <taxon>Cetacea</taxon>
        <taxon>Odontoceti</taxon>
        <taxon>Physeteridae</taxon>
        <taxon>Physeter</taxon>
    </lineage>
</organism>
<dbReference type="AlphaFoldDB" id="A0A2Y9FH33"/>
<protein>
    <submittedName>
        <fullName evidence="8">Transmembrane epididymal protein 1A-like</fullName>
    </submittedName>
</protein>
<proteinExistence type="inferred from homology"/>
<name>A0A2Y9FH33_PHYMC</name>
<dbReference type="STRING" id="9755.ENSPCTP00005003004"/>
<feature type="transmembrane region" description="Helical" evidence="6">
    <location>
        <begin position="198"/>
        <end position="214"/>
    </location>
</feature>
<dbReference type="GeneID" id="102989518"/>
<keyword evidence="3 6" id="KW-0812">Transmembrane</keyword>
<dbReference type="RefSeq" id="XP_007122736.2">
    <property type="nucleotide sequence ID" value="XM_007122674.2"/>
</dbReference>
<feature type="transmembrane region" description="Helical" evidence="6">
    <location>
        <begin position="166"/>
        <end position="186"/>
    </location>
</feature>
<feature type="transmembrane region" description="Helical" evidence="6">
    <location>
        <begin position="226"/>
        <end position="244"/>
    </location>
</feature>
<dbReference type="PANTHER" id="PTHR46441">
    <property type="entry name" value="TRANSMEMBRANE EPIDIDYMAL FAMILY MEMBER 3"/>
    <property type="match status" value="1"/>
</dbReference>
<evidence type="ECO:0000256" key="2">
    <source>
        <dbReference type="ARBA" id="ARBA00006948"/>
    </source>
</evidence>
<sequence length="385" mass="43882">MRLYTTKVVGLFQEAFPLSGEQWVGKNDKSWWKAILSKVQILKWPQKVWTRPGFTLLTFLRGISSSMGTFIGHVYPGLFLLSYGLYQAVVVSKAVIFSDSFLYPSSPPRNKGRWARLWKISYGGLLKTLAGSGLIVYEISCVKRGLILMNSELPPRFMYTKEWQHLTMFILLTLSGCVEVVSKNLLPQRCVPLEKGTLVLTFYVLLLLLVSHVQDSAGVELQVHSLLILVVLLLMLVLTVQLWVPDTFHLSVIETFLFQIMGSWLVQAAFILYKPVTGYPWQDDDINDIMFVTTFFCWHVMINALCLLGIYGVSSFWHCCYRPSWKLTGSREAPCYTSTVGPLYKLLREVEQSESGRLSTSSWVLNVWAQILVRAEDNNCCDQVF</sequence>
<evidence type="ECO:0000256" key="3">
    <source>
        <dbReference type="ARBA" id="ARBA00022692"/>
    </source>
</evidence>
<evidence type="ECO:0000256" key="6">
    <source>
        <dbReference type="SAM" id="Phobius"/>
    </source>
</evidence>
<dbReference type="InterPro" id="IPR006904">
    <property type="entry name" value="DUF716"/>
</dbReference>
<evidence type="ECO:0000256" key="4">
    <source>
        <dbReference type="ARBA" id="ARBA00022989"/>
    </source>
</evidence>